<dbReference type="AlphaFoldDB" id="A0A0F3MZU4"/>
<dbReference type="InterPro" id="IPR006442">
    <property type="entry name" value="Antitoxin_Phd/YefM"/>
</dbReference>
<dbReference type="NCBIfam" id="TIGR01552">
    <property type="entry name" value="phd_fam"/>
    <property type="match status" value="1"/>
</dbReference>
<evidence type="ECO:0000313" key="3">
    <source>
        <dbReference type="EMBL" id="KJV61275.1"/>
    </source>
</evidence>
<dbReference type="SUPFAM" id="SSF143120">
    <property type="entry name" value="YefM-like"/>
    <property type="match status" value="1"/>
</dbReference>
<comment type="similarity">
    <text evidence="1 2">Belongs to the phD/YefM antitoxin family.</text>
</comment>
<name>A0A0F3MZU4_RICAM</name>
<dbReference type="EMBL" id="LANR01000001">
    <property type="protein sequence ID" value="KJV61275.1"/>
    <property type="molecule type" value="Genomic_DNA"/>
</dbReference>
<evidence type="ECO:0000313" key="4">
    <source>
        <dbReference type="Proteomes" id="UP000033556"/>
    </source>
</evidence>
<dbReference type="Gene3D" id="3.40.1620.10">
    <property type="entry name" value="YefM-like domain"/>
    <property type="match status" value="1"/>
</dbReference>
<keyword evidence="4" id="KW-1185">Reference proteome</keyword>
<sequence length="81" mass="9460">MNKWQLHEAKNKLSNIIDIAMHGTPQCITKRGEEAVVIISIKDYKQLTKQKPDFKEYLLSIPKTDNLDIRRAKGYARDFEL</sequence>
<comment type="caution">
    <text evidence="3">The sequence shown here is derived from an EMBL/GenBank/DDBJ whole genome shotgun (WGS) entry which is preliminary data.</text>
</comment>
<comment type="function">
    <text evidence="2">Antitoxin component of a type II toxin-antitoxin (TA) system.</text>
</comment>
<dbReference type="Proteomes" id="UP000033556">
    <property type="component" value="Unassembled WGS sequence"/>
</dbReference>
<dbReference type="PATRIC" id="fig|1359164.3.peg.277"/>
<gene>
    <name evidence="3" type="ORF">APHACPA_0278</name>
</gene>
<proteinExistence type="inferred from homology"/>
<protein>
    <recommendedName>
        <fullName evidence="2">Antitoxin</fullName>
    </recommendedName>
</protein>
<organism evidence="3 4">
    <name type="scientific">Rickettsia amblyommatis str. Ac/Pa</name>
    <dbReference type="NCBI Taxonomy" id="1359164"/>
    <lineage>
        <taxon>Bacteria</taxon>
        <taxon>Pseudomonadati</taxon>
        <taxon>Pseudomonadota</taxon>
        <taxon>Alphaproteobacteria</taxon>
        <taxon>Rickettsiales</taxon>
        <taxon>Rickettsiaceae</taxon>
        <taxon>Rickettsieae</taxon>
        <taxon>Rickettsia</taxon>
        <taxon>spotted fever group</taxon>
    </lineage>
</organism>
<dbReference type="InterPro" id="IPR036165">
    <property type="entry name" value="YefM-like_sf"/>
</dbReference>
<dbReference type="RefSeq" id="WP_014391636.1">
    <property type="nucleotide sequence ID" value="NZ_LANR01000001.1"/>
</dbReference>
<reference evidence="3 4" key="1">
    <citation type="submission" date="2015-01" db="EMBL/GenBank/DDBJ databases">
        <title>Genome Sequencing of Rickettsiales.</title>
        <authorList>
            <person name="Daugherty S.C."/>
            <person name="Su Q."/>
            <person name="Abolude K."/>
            <person name="Beier-Sexton M."/>
            <person name="Carlyon J.A."/>
            <person name="Carter R."/>
            <person name="Day N.P."/>
            <person name="Dumler S.J."/>
            <person name="Dyachenko V."/>
            <person name="Godinez A."/>
            <person name="Kurtti T.J."/>
            <person name="Lichay M."/>
            <person name="Mullins K.E."/>
            <person name="Ott S."/>
            <person name="Pappas-Brown V."/>
            <person name="Paris D.H."/>
            <person name="Patel P."/>
            <person name="Richards A.L."/>
            <person name="Sadzewicz L."/>
            <person name="Sears K."/>
            <person name="Seidman D."/>
            <person name="Sengamalay N."/>
            <person name="Stenos J."/>
            <person name="Tallon L.J."/>
            <person name="Vincent G."/>
            <person name="Fraser C.M."/>
            <person name="Munderloh U."/>
            <person name="Dunning-Hotopp J.C."/>
        </authorList>
    </citation>
    <scope>NUCLEOTIDE SEQUENCE [LARGE SCALE GENOMIC DNA]</scope>
    <source>
        <strain evidence="3 4">Ac/Pa</strain>
    </source>
</reference>
<evidence type="ECO:0000256" key="2">
    <source>
        <dbReference type="RuleBase" id="RU362080"/>
    </source>
</evidence>
<accession>A0A0F3MZU4</accession>
<evidence type="ECO:0000256" key="1">
    <source>
        <dbReference type="ARBA" id="ARBA00009981"/>
    </source>
</evidence>
<dbReference type="Pfam" id="PF02604">
    <property type="entry name" value="PhdYeFM_antitox"/>
    <property type="match status" value="1"/>
</dbReference>